<feature type="region of interest" description="Disordered" evidence="1">
    <location>
        <begin position="1"/>
        <end position="108"/>
    </location>
</feature>
<evidence type="ECO:0000313" key="3">
    <source>
        <dbReference type="Proteomes" id="UP000282312"/>
    </source>
</evidence>
<name>A0A3N9W787_9ACTN</name>
<comment type="caution">
    <text evidence="2">The sequence shown here is derived from an EMBL/GenBank/DDBJ whole genome shotgun (WGS) entry which is preliminary data.</text>
</comment>
<sequence>MTRLPVSISPRPAVVDGPQDLTTAKENPMPEPEPAQDAHEVDADTSTPAETEAETEAEADQAAVPANRAARRAKGKKAASPQPHGKGQQLGGRGSVQSPRLWGNRRSG</sequence>
<evidence type="ECO:0000313" key="2">
    <source>
        <dbReference type="EMBL" id="RQW96608.1"/>
    </source>
</evidence>
<proteinExistence type="predicted"/>
<dbReference type="RefSeq" id="WP_124777244.1">
    <property type="nucleotide sequence ID" value="NZ_QGSZ01000339.1"/>
</dbReference>
<protein>
    <submittedName>
        <fullName evidence="2">Uncharacterized protein</fullName>
    </submittedName>
</protein>
<reference evidence="2 3" key="1">
    <citation type="submission" date="2018-05" db="EMBL/GenBank/DDBJ databases">
        <title>Micromonospora from Atacama Desert.</title>
        <authorList>
            <person name="Carro L."/>
            <person name="Goodfellow M."/>
            <person name="Klenk H.-P."/>
        </authorList>
    </citation>
    <scope>NUCLEOTIDE SEQUENCE [LARGE SCALE GENOMIC DNA]</scope>
    <source>
        <strain evidence="2 3">LB39</strain>
    </source>
</reference>
<gene>
    <name evidence="2" type="ORF">DLJ59_31100</name>
</gene>
<evidence type="ECO:0000256" key="1">
    <source>
        <dbReference type="SAM" id="MobiDB-lite"/>
    </source>
</evidence>
<dbReference type="Proteomes" id="UP000282312">
    <property type="component" value="Unassembled WGS sequence"/>
</dbReference>
<dbReference type="EMBL" id="QGSZ01000339">
    <property type="protein sequence ID" value="RQW96608.1"/>
    <property type="molecule type" value="Genomic_DNA"/>
</dbReference>
<dbReference type="AlphaFoldDB" id="A0A3N9W787"/>
<keyword evidence="3" id="KW-1185">Reference proteome</keyword>
<accession>A0A3N9W787</accession>
<organism evidence="2 3">
    <name type="scientific">Micromonospora inaquosa</name>
    <dbReference type="NCBI Taxonomy" id="2203716"/>
    <lineage>
        <taxon>Bacteria</taxon>
        <taxon>Bacillati</taxon>
        <taxon>Actinomycetota</taxon>
        <taxon>Actinomycetes</taxon>
        <taxon>Micromonosporales</taxon>
        <taxon>Micromonosporaceae</taxon>
        <taxon>Micromonospora</taxon>
    </lineage>
</organism>